<keyword evidence="1" id="KW-0472">Membrane</keyword>
<evidence type="ECO:0000256" key="1">
    <source>
        <dbReference type="SAM" id="Phobius"/>
    </source>
</evidence>
<accession>A0A6C0DZL8</accession>
<dbReference type="AlphaFoldDB" id="A0A6C0DZL8"/>
<proteinExistence type="predicted"/>
<protein>
    <submittedName>
        <fullName evidence="2">Uncharacterized protein</fullName>
    </submittedName>
</protein>
<name>A0A6C0DZL8_9ZZZZ</name>
<sequence>MLPYNYKLPYYKIFYFLFILVLIYAFKPLLFFTPDGSQRQYGMGFDDKGYKKTLYSINHAIVIIVFMLSIT</sequence>
<organism evidence="2">
    <name type="scientific">viral metagenome</name>
    <dbReference type="NCBI Taxonomy" id="1070528"/>
    <lineage>
        <taxon>unclassified sequences</taxon>
        <taxon>metagenomes</taxon>
        <taxon>organismal metagenomes</taxon>
    </lineage>
</organism>
<dbReference type="EMBL" id="MN739708">
    <property type="protein sequence ID" value="QHT22234.1"/>
    <property type="molecule type" value="Genomic_DNA"/>
</dbReference>
<reference evidence="2" key="1">
    <citation type="journal article" date="2020" name="Nature">
        <title>Giant virus diversity and host interactions through global metagenomics.</title>
        <authorList>
            <person name="Schulz F."/>
            <person name="Roux S."/>
            <person name="Paez-Espino D."/>
            <person name="Jungbluth S."/>
            <person name="Walsh D.A."/>
            <person name="Denef V.J."/>
            <person name="McMahon K.D."/>
            <person name="Konstantinidis K.T."/>
            <person name="Eloe-Fadrosh E.A."/>
            <person name="Kyrpides N.C."/>
            <person name="Woyke T."/>
        </authorList>
    </citation>
    <scope>NUCLEOTIDE SEQUENCE</scope>
    <source>
        <strain evidence="2">GVMAG-M-3300023179-107</strain>
    </source>
</reference>
<feature type="transmembrane region" description="Helical" evidence="1">
    <location>
        <begin position="53"/>
        <end position="70"/>
    </location>
</feature>
<keyword evidence="1" id="KW-0812">Transmembrane</keyword>
<evidence type="ECO:0000313" key="2">
    <source>
        <dbReference type="EMBL" id="QHT22234.1"/>
    </source>
</evidence>
<keyword evidence="1" id="KW-1133">Transmembrane helix</keyword>
<feature type="transmembrane region" description="Helical" evidence="1">
    <location>
        <begin position="13"/>
        <end position="32"/>
    </location>
</feature>